<dbReference type="EMBL" id="BSYO01000021">
    <property type="protein sequence ID" value="GMH19698.1"/>
    <property type="molecule type" value="Genomic_DNA"/>
</dbReference>
<organism evidence="8 9">
    <name type="scientific">Nepenthes gracilis</name>
    <name type="common">Slender pitcher plant</name>
    <dbReference type="NCBI Taxonomy" id="150966"/>
    <lineage>
        <taxon>Eukaryota</taxon>
        <taxon>Viridiplantae</taxon>
        <taxon>Streptophyta</taxon>
        <taxon>Embryophyta</taxon>
        <taxon>Tracheophyta</taxon>
        <taxon>Spermatophyta</taxon>
        <taxon>Magnoliopsida</taxon>
        <taxon>eudicotyledons</taxon>
        <taxon>Gunneridae</taxon>
        <taxon>Pentapetalae</taxon>
        <taxon>Caryophyllales</taxon>
        <taxon>Nepenthaceae</taxon>
        <taxon>Nepenthes</taxon>
    </lineage>
</organism>
<feature type="transmembrane region" description="Helical" evidence="7">
    <location>
        <begin position="113"/>
        <end position="139"/>
    </location>
</feature>
<dbReference type="Proteomes" id="UP001279734">
    <property type="component" value="Unassembled WGS sequence"/>
</dbReference>
<evidence type="ECO:0000256" key="3">
    <source>
        <dbReference type="ARBA" id="ARBA00022989"/>
    </source>
</evidence>
<keyword evidence="9" id="KW-1185">Reference proteome</keyword>
<dbReference type="AlphaFoldDB" id="A0AAD3SWZ7"/>
<dbReference type="PANTHER" id="PTHR21493">
    <property type="entry name" value="CGI-141-RELATED/LIPASE CONTAINING PROTEIN"/>
    <property type="match status" value="1"/>
</dbReference>
<comment type="subcellular location">
    <subcellularLocation>
        <location evidence="1">Golgi apparatus membrane</location>
        <topology evidence="1">Multi-pass membrane protein</topology>
    </subcellularLocation>
</comment>
<dbReference type="GO" id="GO:0006888">
    <property type="term" value="P:endoplasmic reticulum to Golgi vesicle-mediated transport"/>
    <property type="evidence" value="ECO:0007669"/>
    <property type="project" value="InterPro"/>
</dbReference>
<sequence length="167" mass="19100">MRMHVVNDEDEDVELQWARRDSLRQYDEITVWYCFAAVNKMPYQIDELKKIGLGFIGFGVLFTILGVVLFFDKGLLALGNIFWLTGVVILLGWRSTLKLFTSSSNYKGSVSFLLGLFFLFVRWPVVGIILEVYGCFIIFSGFGPSIRVFLFQIPVVGWVARYVYPAA</sequence>
<evidence type="ECO:0000256" key="5">
    <source>
        <dbReference type="ARBA" id="ARBA00023136"/>
    </source>
</evidence>
<evidence type="ECO:0000256" key="6">
    <source>
        <dbReference type="ARBA" id="ARBA00025799"/>
    </source>
</evidence>
<comment type="similarity">
    <text evidence="6">Belongs to the GOT1 family.</text>
</comment>
<feature type="transmembrane region" description="Helical" evidence="7">
    <location>
        <begin position="51"/>
        <end position="71"/>
    </location>
</feature>
<dbReference type="InterPro" id="IPR007305">
    <property type="entry name" value="Vesicle_transpt_Got1/SFT2"/>
</dbReference>
<evidence type="ECO:0000256" key="7">
    <source>
        <dbReference type="SAM" id="Phobius"/>
    </source>
</evidence>
<feature type="transmembrane region" description="Helical" evidence="7">
    <location>
        <begin position="77"/>
        <end position="93"/>
    </location>
</feature>
<evidence type="ECO:0000256" key="2">
    <source>
        <dbReference type="ARBA" id="ARBA00022692"/>
    </source>
</evidence>
<dbReference type="Pfam" id="PF04178">
    <property type="entry name" value="Got1"/>
    <property type="match status" value="1"/>
</dbReference>
<evidence type="ECO:0000256" key="4">
    <source>
        <dbReference type="ARBA" id="ARBA00023034"/>
    </source>
</evidence>
<evidence type="ECO:0008006" key="10">
    <source>
        <dbReference type="Google" id="ProtNLM"/>
    </source>
</evidence>
<feature type="transmembrane region" description="Helical" evidence="7">
    <location>
        <begin position="145"/>
        <end position="164"/>
    </location>
</feature>
<protein>
    <recommendedName>
        <fullName evidence="10">Vesicle transport protein GOT1</fullName>
    </recommendedName>
</protein>
<dbReference type="InterPro" id="IPR045176">
    <property type="entry name" value="Got1"/>
</dbReference>
<reference evidence="8" key="1">
    <citation type="submission" date="2023-05" db="EMBL/GenBank/DDBJ databases">
        <title>Nepenthes gracilis genome sequencing.</title>
        <authorList>
            <person name="Fukushima K."/>
        </authorList>
    </citation>
    <scope>NUCLEOTIDE SEQUENCE</scope>
    <source>
        <strain evidence="8">SING2019-196</strain>
    </source>
</reference>
<dbReference type="GO" id="GO:0000139">
    <property type="term" value="C:Golgi membrane"/>
    <property type="evidence" value="ECO:0007669"/>
    <property type="project" value="UniProtKB-SubCell"/>
</dbReference>
<gene>
    <name evidence="8" type="ORF">Nepgr_021539</name>
</gene>
<evidence type="ECO:0000313" key="8">
    <source>
        <dbReference type="EMBL" id="GMH19698.1"/>
    </source>
</evidence>
<proteinExistence type="inferred from homology"/>
<evidence type="ECO:0000256" key="1">
    <source>
        <dbReference type="ARBA" id="ARBA00004653"/>
    </source>
</evidence>
<dbReference type="GO" id="GO:0042147">
    <property type="term" value="P:retrograde transport, endosome to Golgi"/>
    <property type="evidence" value="ECO:0007669"/>
    <property type="project" value="InterPro"/>
</dbReference>
<keyword evidence="5 7" id="KW-0472">Membrane</keyword>
<dbReference type="PANTHER" id="PTHR21493:SF246">
    <property type="entry name" value="GOT1_SFT2-LIKE VESCICLE TRANSPORT PROTEIN FAMILY"/>
    <property type="match status" value="1"/>
</dbReference>
<keyword evidence="3 7" id="KW-1133">Transmembrane helix</keyword>
<comment type="caution">
    <text evidence="8">The sequence shown here is derived from an EMBL/GenBank/DDBJ whole genome shotgun (WGS) entry which is preliminary data.</text>
</comment>
<accession>A0AAD3SWZ7</accession>
<name>A0AAD3SWZ7_NEPGR</name>
<evidence type="ECO:0000313" key="9">
    <source>
        <dbReference type="Proteomes" id="UP001279734"/>
    </source>
</evidence>
<keyword evidence="2 7" id="KW-0812">Transmembrane</keyword>
<dbReference type="GO" id="GO:0005829">
    <property type="term" value="C:cytosol"/>
    <property type="evidence" value="ECO:0007669"/>
    <property type="project" value="GOC"/>
</dbReference>
<keyword evidence="4" id="KW-0333">Golgi apparatus</keyword>